<feature type="domain" description="ABC3 transporter permease C-terminal" evidence="7">
    <location>
        <begin position="673"/>
        <end position="792"/>
    </location>
</feature>
<feature type="transmembrane region" description="Helical" evidence="6">
    <location>
        <begin position="758"/>
        <end position="783"/>
    </location>
</feature>
<feature type="transmembrane region" description="Helical" evidence="6">
    <location>
        <begin position="306"/>
        <end position="331"/>
    </location>
</feature>
<keyword evidence="3 6" id="KW-0812">Transmembrane</keyword>
<evidence type="ECO:0000256" key="1">
    <source>
        <dbReference type="ARBA" id="ARBA00004651"/>
    </source>
</evidence>
<evidence type="ECO:0000313" key="10">
    <source>
        <dbReference type="Proteomes" id="UP000634529"/>
    </source>
</evidence>
<organism evidence="9 10">
    <name type="scientific">Paenibacillus arenosi</name>
    <dbReference type="NCBI Taxonomy" id="2774142"/>
    <lineage>
        <taxon>Bacteria</taxon>
        <taxon>Bacillati</taxon>
        <taxon>Bacillota</taxon>
        <taxon>Bacilli</taxon>
        <taxon>Bacillales</taxon>
        <taxon>Paenibacillaceae</taxon>
        <taxon>Paenibacillus</taxon>
    </lineage>
</organism>
<dbReference type="Pfam" id="PF02687">
    <property type="entry name" value="FtsX"/>
    <property type="match status" value="2"/>
</dbReference>
<feature type="transmembrane region" description="Helical" evidence="6">
    <location>
        <begin position="666"/>
        <end position="693"/>
    </location>
</feature>
<dbReference type="PANTHER" id="PTHR30287:SF2">
    <property type="entry name" value="BLL1001 PROTEIN"/>
    <property type="match status" value="1"/>
</dbReference>
<dbReference type="InterPro" id="IPR003838">
    <property type="entry name" value="ABC3_permease_C"/>
</dbReference>
<keyword evidence="10" id="KW-1185">Reference proteome</keyword>
<feature type="domain" description="ABC3 transporter permease C-terminal" evidence="7">
    <location>
        <begin position="263"/>
        <end position="385"/>
    </location>
</feature>
<dbReference type="RefSeq" id="WP_192026134.1">
    <property type="nucleotide sequence ID" value="NZ_JACYTN010000015.1"/>
</dbReference>
<dbReference type="Proteomes" id="UP000634529">
    <property type="component" value="Unassembled WGS sequence"/>
</dbReference>
<evidence type="ECO:0000256" key="6">
    <source>
        <dbReference type="SAM" id="Phobius"/>
    </source>
</evidence>
<name>A0ABR9B067_9BACL</name>
<sequence>MSPVWILSKSSLRKKKIQNFFITLIILLSAVLLMTAVAIISNSGGAYLNMHERLQGAHQILKIENGLHDPEEVQHWWKQQQGVTVSESMPYHNVSGIMHEGQDHSNVAAMMINTPPKPSAVDELLFDQGQITSIPNEGTVWIPTTLARSKDIQVGDSIGVKTKNGVIDYKVSAVVVDISYSAPFTTTSRIWMSPDDYREVSSKLDEVDKTMISLRYSDYSQSQTYWESFEKSLGTPYLEGKSEFDSLSSFYLVTNKLIAFVMIFLSVVMIAIALYTIYFTISDEIISSYKTIGILSSIGLTSRKIISVYVIQYGLLACLSVVPAVLLSYAFSDRIMDSSVSHLKTANIDMSVSSTDWSWLMAALIIFVIVASSWLFASKARKVEPVQAIRYGGAEHAVARKAASPARAWLRFEQFPASLVIGMRGLIKNVRASSLMVLISGMTSAVLVFGFLFIYSIMSIGQTISHWGYDGSDISMKIDKPAELSYEQLRSQFNLDERVANFSRFGDMNGIVALNKNLQNDSETSMGVYLTVLEGDYNETGVVNLKGRNPMNGDEIAIGVNVAKKLQKEVGDSIEIFVQGKPISMEITGIYQAIANMSNSARLKVEAIQKIQPDYNNMESMFLNVKEGVSIDGFVSELQTKYGTALWVATQSTLVDEVFSEAINVLLVPLGGMGFLFIAVTFIIIYSVCRINIKKESRTYGIFKTIGMTSAKIRLSITTGIFVLSLIGGLLGLLVGVFALPQLLNMVLSNYGIVEVPLVINAAGIGLMVPISAVAAACGAWAASRLILRTSPRILTTEA</sequence>
<keyword evidence="5 6" id="KW-0472">Membrane</keyword>
<protein>
    <submittedName>
        <fullName evidence="9">FtsX-like permease family protein</fullName>
    </submittedName>
</protein>
<dbReference type="InterPro" id="IPR038766">
    <property type="entry name" value="Membrane_comp_ABC_pdt"/>
</dbReference>
<gene>
    <name evidence="9" type="ORF">IFO66_16030</name>
</gene>
<feature type="transmembrane region" description="Helical" evidence="6">
    <location>
        <begin position="713"/>
        <end position="738"/>
    </location>
</feature>
<dbReference type="PANTHER" id="PTHR30287">
    <property type="entry name" value="MEMBRANE COMPONENT OF PREDICTED ABC SUPERFAMILY METABOLITE UPTAKE TRANSPORTER"/>
    <property type="match status" value="1"/>
</dbReference>
<evidence type="ECO:0000313" key="9">
    <source>
        <dbReference type="EMBL" id="MBD8499802.1"/>
    </source>
</evidence>
<dbReference type="InterPro" id="IPR025857">
    <property type="entry name" value="MacB_PCD"/>
</dbReference>
<reference evidence="9 10" key="1">
    <citation type="submission" date="2020-09" db="EMBL/GenBank/DDBJ databases">
        <title>Paenibacillus sp. CAU 1523 isolated from sand of Haeundae Beach.</title>
        <authorList>
            <person name="Kim W."/>
        </authorList>
    </citation>
    <scope>NUCLEOTIDE SEQUENCE [LARGE SCALE GENOMIC DNA]</scope>
    <source>
        <strain evidence="9 10">CAU 1523</strain>
    </source>
</reference>
<dbReference type="EMBL" id="JACYTN010000015">
    <property type="protein sequence ID" value="MBD8499802.1"/>
    <property type="molecule type" value="Genomic_DNA"/>
</dbReference>
<comment type="caution">
    <text evidence="9">The sequence shown here is derived from an EMBL/GenBank/DDBJ whole genome shotgun (WGS) entry which is preliminary data.</text>
</comment>
<feature type="transmembrane region" description="Helical" evidence="6">
    <location>
        <begin position="20"/>
        <end position="40"/>
    </location>
</feature>
<dbReference type="Pfam" id="PF12704">
    <property type="entry name" value="MacB_PCD"/>
    <property type="match status" value="1"/>
</dbReference>
<evidence type="ECO:0000256" key="3">
    <source>
        <dbReference type="ARBA" id="ARBA00022692"/>
    </source>
</evidence>
<accession>A0ABR9B067</accession>
<evidence type="ECO:0000256" key="4">
    <source>
        <dbReference type="ARBA" id="ARBA00022989"/>
    </source>
</evidence>
<keyword evidence="4 6" id="KW-1133">Transmembrane helix</keyword>
<evidence type="ECO:0000256" key="5">
    <source>
        <dbReference type="ARBA" id="ARBA00023136"/>
    </source>
</evidence>
<feature type="domain" description="MacB-like periplasmic core" evidence="8">
    <location>
        <begin position="442"/>
        <end position="640"/>
    </location>
</feature>
<evidence type="ECO:0000259" key="8">
    <source>
        <dbReference type="Pfam" id="PF12704"/>
    </source>
</evidence>
<comment type="subcellular location">
    <subcellularLocation>
        <location evidence="1">Cell membrane</location>
        <topology evidence="1">Multi-pass membrane protein</topology>
    </subcellularLocation>
</comment>
<feature type="transmembrane region" description="Helical" evidence="6">
    <location>
        <begin position="257"/>
        <end position="281"/>
    </location>
</feature>
<evidence type="ECO:0000256" key="2">
    <source>
        <dbReference type="ARBA" id="ARBA00022475"/>
    </source>
</evidence>
<evidence type="ECO:0000259" key="7">
    <source>
        <dbReference type="Pfam" id="PF02687"/>
    </source>
</evidence>
<keyword evidence="2" id="KW-1003">Cell membrane</keyword>
<proteinExistence type="predicted"/>
<feature type="transmembrane region" description="Helical" evidence="6">
    <location>
        <begin position="433"/>
        <end position="455"/>
    </location>
</feature>
<feature type="transmembrane region" description="Helical" evidence="6">
    <location>
        <begin position="357"/>
        <end position="377"/>
    </location>
</feature>